<dbReference type="SUPFAM" id="SSF56300">
    <property type="entry name" value="Metallo-dependent phosphatases"/>
    <property type="match status" value="1"/>
</dbReference>
<dbReference type="PRINTS" id="PR00114">
    <property type="entry name" value="STPHPHTASE"/>
</dbReference>
<proteinExistence type="predicted"/>
<organism evidence="2 3">
    <name type="scientific">Saguinus oedipus</name>
    <name type="common">Cotton-top tamarin</name>
    <name type="synonym">Oedipomidas oedipus</name>
    <dbReference type="NCBI Taxonomy" id="9490"/>
    <lineage>
        <taxon>Eukaryota</taxon>
        <taxon>Metazoa</taxon>
        <taxon>Chordata</taxon>
        <taxon>Craniata</taxon>
        <taxon>Vertebrata</taxon>
        <taxon>Euteleostomi</taxon>
        <taxon>Mammalia</taxon>
        <taxon>Eutheria</taxon>
        <taxon>Euarchontoglires</taxon>
        <taxon>Primates</taxon>
        <taxon>Haplorrhini</taxon>
        <taxon>Platyrrhini</taxon>
        <taxon>Cebidae</taxon>
        <taxon>Callitrichinae</taxon>
        <taxon>Saguinus</taxon>
    </lineage>
</organism>
<evidence type="ECO:0000259" key="1">
    <source>
        <dbReference type="SMART" id="SM00156"/>
    </source>
</evidence>
<sequence>MPSWKYSCSVVRQKLQVRELLNELTRVKLLQVFEMEGEQGEGNDPVTVPFPPTHRLTSEEVFDLDGIPRVDVLKNHLVKEGRVDEEIALRIINEGAAILRREKTMIEVEAPITVCGDIHGQFFDLMKLFEVGGSPANTRYLFLGDYVDRDSKHLYKRNPSAFLTMSKIKYSERVYEACMEAFDSLPLAALLNQQFLCVHGGLSPEIHTLDDIRRLDRFKEPPAFGPMCDLLWSDPSEDFGNEKSQEHFSHNTVRGSIQQCVNFCKTIICYPLLELMKLKMQAILFSVLFKMTPPFKAKEKMVLTEMLVNVLSICSDDELMTEGEDQFDAVNYQIALQKDWITVKCLQQGSHRHISPQDYLIGFCGNILSEEPYFWVQSSAAARKEIIRNKIRAIGKMARVFSVLREESESVLTLKGLTPTGMLPSGVLAGGRQTLQSGHIKMPSTVEAIEAEKAIRGFSPPHRICSFEEAKGLDRINERMPPRKDAVQQDGFNSLNTAHATENHGTGNHTAQ</sequence>
<reference evidence="2 3" key="1">
    <citation type="submission" date="2023-05" db="EMBL/GenBank/DDBJ databases">
        <title>B98-5 Cell Line De Novo Hybrid Assembly: An Optical Mapping Approach.</title>
        <authorList>
            <person name="Kananen K."/>
            <person name="Auerbach J.A."/>
            <person name="Kautto E."/>
            <person name="Blachly J.S."/>
        </authorList>
    </citation>
    <scope>NUCLEOTIDE SEQUENCE [LARGE SCALE GENOMIC DNA]</scope>
    <source>
        <strain evidence="2">B95-8</strain>
        <tissue evidence="2">Cell line</tissue>
    </source>
</reference>
<dbReference type="InterPro" id="IPR004843">
    <property type="entry name" value="Calcineurin-like_PHP"/>
</dbReference>
<dbReference type="SMART" id="SM00156">
    <property type="entry name" value="PP2Ac"/>
    <property type="match status" value="1"/>
</dbReference>
<dbReference type="EMBL" id="JASSZA010000011">
    <property type="protein sequence ID" value="KAK2098461.1"/>
    <property type="molecule type" value="Genomic_DNA"/>
</dbReference>
<evidence type="ECO:0000313" key="3">
    <source>
        <dbReference type="Proteomes" id="UP001266305"/>
    </source>
</evidence>
<dbReference type="InterPro" id="IPR029052">
    <property type="entry name" value="Metallo-depent_PP-like"/>
</dbReference>
<accession>A0ABQ9UN10</accession>
<dbReference type="InterPro" id="IPR043360">
    <property type="entry name" value="PP2B"/>
</dbReference>
<dbReference type="InterPro" id="IPR006186">
    <property type="entry name" value="Ser/Thr-sp_prot-phosphatase"/>
</dbReference>
<name>A0ABQ9UN10_SAGOE</name>
<keyword evidence="3" id="KW-1185">Reference proteome</keyword>
<gene>
    <name evidence="2" type="primary">PPP3CB</name>
    <name evidence="2" type="ORF">P7K49_023912</name>
</gene>
<comment type="caution">
    <text evidence="2">The sequence shown here is derived from an EMBL/GenBank/DDBJ whole genome shotgun (WGS) entry which is preliminary data.</text>
</comment>
<dbReference type="PANTHER" id="PTHR45673">
    <property type="entry name" value="SERINE/THREONINE-PROTEIN PHOSPHATASE 2B CATALYTIC SUBUNIT 1-RELATED"/>
    <property type="match status" value="1"/>
</dbReference>
<protein>
    <submittedName>
        <fullName evidence="2">Serine/threonine-protein phosphatase 2B catalytic subunit beta isoform</fullName>
    </submittedName>
</protein>
<dbReference type="Proteomes" id="UP001266305">
    <property type="component" value="Unassembled WGS sequence"/>
</dbReference>
<evidence type="ECO:0000313" key="2">
    <source>
        <dbReference type="EMBL" id="KAK2098461.1"/>
    </source>
</evidence>
<dbReference type="Gene3D" id="3.60.21.10">
    <property type="match status" value="2"/>
</dbReference>
<feature type="domain" description="Serine/threonine specific protein phosphatases" evidence="1">
    <location>
        <begin position="83"/>
        <end position="293"/>
    </location>
</feature>
<dbReference type="Pfam" id="PF00149">
    <property type="entry name" value="Metallophos"/>
    <property type="match status" value="2"/>
</dbReference>